<accession>K1QKG7</accession>
<evidence type="ECO:0000313" key="2">
    <source>
        <dbReference type="EMBL" id="EKC37237.1"/>
    </source>
</evidence>
<feature type="compositionally biased region" description="Acidic residues" evidence="1">
    <location>
        <begin position="46"/>
        <end position="68"/>
    </location>
</feature>
<dbReference type="InParanoid" id="K1QKG7"/>
<reference evidence="2" key="1">
    <citation type="journal article" date="2012" name="Nature">
        <title>The oyster genome reveals stress adaptation and complexity of shell formation.</title>
        <authorList>
            <person name="Zhang G."/>
            <person name="Fang X."/>
            <person name="Guo X."/>
            <person name="Li L."/>
            <person name="Luo R."/>
            <person name="Xu F."/>
            <person name="Yang P."/>
            <person name="Zhang L."/>
            <person name="Wang X."/>
            <person name="Qi H."/>
            <person name="Xiong Z."/>
            <person name="Que H."/>
            <person name="Xie Y."/>
            <person name="Holland P.W."/>
            <person name="Paps J."/>
            <person name="Zhu Y."/>
            <person name="Wu F."/>
            <person name="Chen Y."/>
            <person name="Wang J."/>
            <person name="Peng C."/>
            <person name="Meng J."/>
            <person name="Yang L."/>
            <person name="Liu J."/>
            <person name="Wen B."/>
            <person name="Zhang N."/>
            <person name="Huang Z."/>
            <person name="Zhu Q."/>
            <person name="Feng Y."/>
            <person name="Mount A."/>
            <person name="Hedgecock D."/>
            <person name="Xu Z."/>
            <person name="Liu Y."/>
            <person name="Domazet-Loso T."/>
            <person name="Du Y."/>
            <person name="Sun X."/>
            <person name="Zhang S."/>
            <person name="Liu B."/>
            <person name="Cheng P."/>
            <person name="Jiang X."/>
            <person name="Li J."/>
            <person name="Fan D."/>
            <person name="Wang W."/>
            <person name="Fu W."/>
            <person name="Wang T."/>
            <person name="Wang B."/>
            <person name="Zhang J."/>
            <person name="Peng Z."/>
            <person name="Li Y."/>
            <person name="Li N."/>
            <person name="Wang J."/>
            <person name="Chen M."/>
            <person name="He Y."/>
            <person name="Tan F."/>
            <person name="Song X."/>
            <person name="Zheng Q."/>
            <person name="Huang R."/>
            <person name="Yang H."/>
            <person name="Du X."/>
            <person name="Chen L."/>
            <person name="Yang M."/>
            <person name="Gaffney P.M."/>
            <person name="Wang S."/>
            <person name="Luo L."/>
            <person name="She Z."/>
            <person name="Ming Y."/>
            <person name="Huang W."/>
            <person name="Zhang S."/>
            <person name="Huang B."/>
            <person name="Zhang Y."/>
            <person name="Qu T."/>
            <person name="Ni P."/>
            <person name="Miao G."/>
            <person name="Wang J."/>
            <person name="Wang Q."/>
            <person name="Steinberg C.E."/>
            <person name="Wang H."/>
            <person name="Li N."/>
            <person name="Qian L."/>
            <person name="Zhang G."/>
            <person name="Li Y."/>
            <person name="Yang H."/>
            <person name="Liu X."/>
            <person name="Wang J."/>
            <person name="Yin Y."/>
            <person name="Wang J."/>
        </authorList>
    </citation>
    <scope>NUCLEOTIDE SEQUENCE [LARGE SCALE GENOMIC DNA]</scope>
    <source>
        <strain evidence="2">05x7-T-G4-1.051#20</strain>
    </source>
</reference>
<proteinExistence type="predicted"/>
<evidence type="ECO:0000256" key="1">
    <source>
        <dbReference type="SAM" id="MobiDB-lite"/>
    </source>
</evidence>
<protein>
    <submittedName>
        <fullName evidence="2">Uncharacterized protein</fullName>
    </submittedName>
</protein>
<feature type="region of interest" description="Disordered" evidence="1">
    <location>
        <begin position="1"/>
        <end position="68"/>
    </location>
</feature>
<name>K1QKG7_MAGGI</name>
<organism evidence="2">
    <name type="scientific">Magallana gigas</name>
    <name type="common">Pacific oyster</name>
    <name type="synonym">Crassostrea gigas</name>
    <dbReference type="NCBI Taxonomy" id="29159"/>
    <lineage>
        <taxon>Eukaryota</taxon>
        <taxon>Metazoa</taxon>
        <taxon>Spiralia</taxon>
        <taxon>Lophotrochozoa</taxon>
        <taxon>Mollusca</taxon>
        <taxon>Bivalvia</taxon>
        <taxon>Autobranchia</taxon>
        <taxon>Pteriomorphia</taxon>
        <taxon>Ostreida</taxon>
        <taxon>Ostreoidea</taxon>
        <taxon>Ostreidae</taxon>
        <taxon>Magallana</taxon>
    </lineage>
</organism>
<dbReference type="EMBL" id="JH817156">
    <property type="protein sequence ID" value="EKC37237.1"/>
    <property type="molecule type" value="Genomic_DNA"/>
</dbReference>
<sequence>MADEAVSDAAISSPEVAAVGGDKQTTATTEPEKKVTMARLNFSEECGGDGEEEEGEGSDSDSPEDEEELLFPGFVAKSLRCLPQTNKLRFICLKIITWTYPFIVK</sequence>
<dbReference type="HOGENOM" id="CLU_2239171_0_0_1"/>
<dbReference type="AlphaFoldDB" id="K1QKG7"/>
<gene>
    <name evidence="2" type="ORF">CGI_10022822</name>
</gene>